<protein>
    <submittedName>
        <fullName evidence="2">Pyrimidine-specific ribonucleoside hydrolase RihB</fullName>
        <ecNumber evidence="2">3.2.2.8</ecNumber>
    </submittedName>
</protein>
<dbReference type="Pfam" id="PF01156">
    <property type="entry name" value="IU_nuc_hydro"/>
    <property type="match status" value="1"/>
</dbReference>
<dbReference type="EC" id="3.2.2.8" evidence="2"/>
<dbReference type="RefSeq" id="WP_057979669.1">
    <property type="nucleotide sequence ID" value="NZ_LKHP01000028.1"/>
</dbReference>
<dbReference type="AlphaFoldDB" id="A0A0R3JQX8"/>
<dbReference type="SUPFAM" id="SSF53590">
    <property type="entry name" value="Nucleoside hydrolase"/>
    <property type="match status" value="1"/>
</dbReference>
<feature type="domain" description="Inosine/uridine-preferring nucleoside hydrolase" evidence="1">
    <location>
        <begin position="4"/>
        <end position="250"/>
    </location>
</feature>
<proteinExistence type="predicted"/>
<comment type="caution">
    <text evidence="2">The sequence shown here is derived from an EMBL/GenBank/DDBJ whole genome shotgun (WGS) entry which is preliminary data.</text>
</comment>
<keyword evidence="2" id="KW-0326">Glycosidase</keyword>
<dbReference type="InterPro" id="IPR001910">
    <property type="entry name" value="Inosine/uridine_hydrolase_dom"/>
</dbReference>
<dbReference type="PANTHER" id="PTHR46190">
    <property type="entry name" value="SI:CH211-201H21.5-RELATED"/>
    <property type="match status" value="1"/>
</dbReference>
<dbReference type="GO" id="GO:0050263">
    <property type="term" value="F:ribosylpyrimidine nucleosidase activity"/>
    <property type="evidence" value="ECO:0007669"/>
    <property type="project" value="UniProtKB-EC"/>
</dbReference>
<dbReference type="PANTHER" id="PTHR46190:SF1">
    <property type="entry name" value="SI:CH211-201H21.5"/>
    <property type="match status" value="1"/>
</dbReference>
<dbReference type="STRING" id="908809.ABG79_02394"/>
<dbReference type="Proteomes" id="UP000052015">
    <property type="component" value="Unassembled WGS sequence"/>
</dbReference>
<keyword evidence="2" id="KW-0378">Hydrolase</keyword>
<dbReference type="InterPro" id="IPR036452">
    <property type="entry name" value="Ribo_hydro-like"/>
</dbReference>
<dbReference type="EMBL" id="LKHP01000028">
    <property type="protein sequence ID" value="KRQ85816.1"/>
    <property type="molecule type" value="Genomic_DNA"/>
</dbReference>
<reference evidence="2 3" key="1">
    <citation type="submission" date="2015-09" db="EMBL/GenBank/DDBJ databases">
        <title>Draft genome sequence of a Caloramator mitchellensis, a moderate thermophile from the Great Artesian Basin of Australia.</title>
        <authorList>
            <person name="Patel B.K."/>
        </authorList>
    </citation>
    <scope>NUCLEOTIDE SEQUENCE [LARGE SCALE GENOMIC DNA]</scope>
    <source>
        <strain evidence="2 3">VF08</strain>
    </source>
</reference>
<sequence length="289" mass="32752">MHKIIYDCDNTMGILGRDVDDGLTLLYLMGRKDIDLLAITTTHGNSTAEEVYANTLRITQELNIEIPVIKGGDISNRITDAAIFLAETVKKHPKEITILATGSLTNLYGAHLYDKDFYNNVKNIVIMGGLTEPLIIMGNNINELNLSCDYEAAYNLLTSKCDITILTGNTTCMAIFSEGELEKLKNSKIKVFEYIYKSIIPWVEIMYTHFKVRAFCNWDAAAAISITNPEVFEWKEVYLNPNIDNLKKGYLGVSSDETDFKVKIPSKIIHLKRFNDLLFNSWENLFLIL</sequence>
<evidence type="ECO:0000313" key="3">
    <source>
        <dbReference type="Proteomes" id="UP000052015"/>
    </source>
</evidence>
<evidence type="ECO:0000313" key="2">
    <source>
        <dbReference type="EMBL" id="KRQ85816.1"/>
    </source>
</evidence>
<gene>
    <name evidence="2" type="primary">rihB</name>
    <name evidence="2" type="ORF">ABG79_02394</name>
</gene>
<dbReference type="Gene3D" id="3.90.245.10">
    <property type="entry name" value="Ribonucleoside hydrolase-like"/>
    <property type="match status" value="1"/>
</dbReference>
<keyword evidence="3" id="KW-1185">Reference proteome</keyword>
<dbReference type="OrthoDB" id="9797882at2"/>
<evidence type="ECO:0000259" key="1">
    <source>
        <dbReference type="Pfam" id="PF01156"/>
    </source>
</evidence>
<dbReference type="PATRIC" id="fig|908809.3.peg.2393"/>
<accession>A0A0R3JQX8</accession>
<name>A0A0R3JQX8_CALMK</name>
<dbReference type="InterPro" id="IPR052775">
    <property type="entry name" value="IUN_hydrolase"/>
</dbReference>
<organism evidence="2 3">
    <name type="scientific">Caloramator mitchellensis</name>
    <dbReference type="NCBI Taxonomy" id="908809"/>
    <lineage>
        <taxon>Bacteria</taxon>
        <taxon>Bacillati</taxon>
        <taxon>Bacillota</taxon>
        <taxon>Clostridia</taxon>
        <taxon>Eubacteriales</taxon>
        <taxon>Clostridiaceae</taxon>
        <taxon>Caloramator</taxon>
    </lineage>
</organism>